<feature type="compositionally biased region" description="Basic and acidic residues" evidence="1">
    <location>
        <begin position="28"/>
        <end position="58"/>
    </location>
</feature>
<dbReference type="EMBL" id="SRLO01000904">
    <property type="protein sequence ID" value="TNN44413.1"/>
    <property type="molecule type" value="Genomic_DNA"/>
</dbReference>
<dbReference type="Proteomes" id="UP000314294">
    <property type="component" value="Unassembled WGS sequence"/>
</dbReference>
<feature type="region of interest" description="Disordered" evidence="1">
    <location>
        <begin position="28"/>
        <end position="86"/>
    </location>
</feature>
<proteinExistence type="predicted"/>
<gene>
    <name evidence="2" type="ORF">EYF80_045406</name>
</gene>
<feature type="compositionally biased region" description="Basic and acidic residues" evidence="1">
    <location>
        <begin position="66"/>
        <end position="86"/>
    </location>
</feature>
<reference evidence="2 3" key="1">
    <citation type="submission" date="2019-03" db="EMBL/GenBank/DDBJ databases">
        <title>First draft genome of Liparis tanakae, snailfish: a comprehensive survey of snailfish specific genes.</title>
        <authorList>
            <person name="Kim W."/>
            <person name="Song I."/>
            <person name="Jeong J.-H."/>
            <person name="Kim D."/>
            <person name="Kim S."/>
            <person name="Ryu S."/>
            <person name="Song J.Y."/>
            <person name="Lee S.K."/>
        </authorList>
    </citation>
    <scope>NUCLEOTIDE SEQUENCE [LARGE SCALE GENOMIC DNA]</scope>
    <source>
        <tissue evidence="2">Muscle</tissue>
    </source>
</reference>
<accession>A0A4Z2FUF2</accession>
<dbReference type="AlphaFoldDB" id="A0A4Z2FUF2"/>
<evidence type="ECO:0000313" key="2">
    <source>
        <dbReference type="EMBL" id="TNN44413.1"/>
    </source>
</evidence>
<comment type="caution">
    <text evidence="2">The sequence shown here is derived from an EMBL/GenBank/DDBJ whole genome shotgun (WGS) entry which is preliminary data.</text>
</comment>
<evidence type="ECO:0000256" key="1">
    <source>
        <dbReference type="SAM" id="MobiDB-lite"/>
    </source>
</evidence>
<organism evidence="2 3">
    <name type="scientific">Liparis tanakae</name>
    <name type="common">Tanaka's snailfish</name>
    <dbReference type="NCBI Taxonomy" id="230148"/>
    <lineage>
        <taxon>Eukaryota</taxon>
        <taxon>Metazoa</taxon>
        <taxon>Chordata</taxon>
        <taxon>Craniata</taxon>
        <taxon>Vertebrata</taxon>
        <taxon>Euteleostomi</taxon>
        <taxon>Actinopterygii</taxon>
        <taxon>Neopterygii</taxon>
        <taxon>Teleostei</taxon>
        <taxon>Neoteleostei</taxon>
        <taxon>Acanthomorphata</taxon>
        <taxon>Eupercaria</taxon>
        <taxon>Perciformes</taxon>
        <taxon>Cottioidei</taxon>
        <taxon>Cottales</taxon>
        <taxon>Liparidae</taxon>
        <taxon>Liparis</taxon>
    </lineage>
</organism>
<protein>
    <submittedName>
        <fullName evidence="2">Uncharacterized protein</fullName>
    </submittedName>
</protein>
<sequence>MLSVFPGIVVGAHPAAITAADAEEWRQRASESVRERQSGVRERQRASESVRERQRASESVRVASESVRERQRAPESVRERLHGAAV</sequence>
<evidence type="ECO:0000313" key="3">
    <source>
        <dbReference type="Proteomes" id="UP000314294"/>
    </source>
</evidence>
<name>A0A4Z2FUF2_9TELE</name>
<keyword evidence="3" id="KW-1185">Reference proteome</keyword>